<evidence type="ECO:0000256" key="5">
    <source>
        <dbReference type="ARBA" id="ARBA00022786"/>
    </source>
</evidence>
<proteinExistence type="predicted"/>
<keyword evidence="16" id="KW-1185">Reference proteome</keyword>
<evidence type="ECO:0000256" key="3">
    <source>
        <dbReference type="ARBA" id="ARBA00012759"/>
    </source>
</evidence>
<dbReference type="SMART" id="SM01246">
    <property type="entry name" value="Josephin"/>
    <property type="match status" value="1"/>
</dbReference>
<dbReference type="PANTHER" id="PTHR14159">
    <property type="entry name" value="ATAXIN-3-RELATED"/>
    <property type="match status" value="1"/>
</dbReference>
<dbReference type="EC" id="3.4.19.12" evidence="3"/>
<evidence type="ECO:0000259" key="14">
    <source>
        <dbReference type="PROSITE" id="PS50957"/>
    </source>
</evidence>
<sequence length="496" mass="53732">MLSVEDILSRIYHEKQEDGSLLCAQHALNSLLQGSYFTAPDLAEIARALDAEEASYDDDNTGSASTNMDDTGFFSVQVLDTALKVWGLELLGWRGETMRPYQDIPYTQLAFILNYQQHWYTLRRFGPASPVLAEDSGIGHWFDLNSLLPEPRWISKTFLGMVLQQAEADGYSVFVVTQTDLSVPLGLPRVDADDLAAIVPESGVSSRPSSSSYATGVSHSTADASHNFEGLEDEDYELQAALQASLMAGSSSDYPMMTFDPPALTRANIPLPRGSWSPIDHNSGGQTPTETPLDPIAASMARNQQLLRQMTAEQQNAQRELWDEGHTGRQESTDDSELRRAIAESEAMARAEGHGQSDDEEVEGDIDDHLPSAFLSNFGQPALLSRGSGDRVYDDDDAELQAALKESLAQVPDGWVAPEGFLTPSPCPAVPVAASTTVDPPQSTPPASTDMQDNEAMLSDDGGSTIASSEPAEAPSQEAVSIEEMRRRRLAKFGGS</sequence>
<dbReference type="PRINTS" id="PR01233">
    <property type="entry name" value="JOSEPHIN"/>
</dbReference>
<dbReference type="Proteomes" id="UP000812287">
    <property type="component" value="Unassembled WGS sequence"/>
</dbReference>
<keyword evidence="10" id="KW-0539">Nucleus</keyword>
<dbReference type="PROSITE" id="PS50330">
    <property type="entry name" value="UIM"/>
    <property type="match status" value="1"/>
</dbReference>
<name>A0A9P7VZR2_9AGAR</name>
<dbReference type="InterPro" id="IPR003903">
    <property type="entry name" value="UIM_dom"/>
</dbReference>
<dbReference type="InterPro" id="IPR033865">
    <property type="entry name" value="Ataxin-3"/>
</dbReference>
<evidence type="ECO:0000256" key="12">
    <source>
        <dbReference type="PROSITE-ProRule" id="PRU00331"/>
    </source>
</evidence>
<dbReference type="RefSeq" id="XP_043043032.1">
    <property type="nucleotide sequence ID" value="XM_043185469.1"/>
</dbReference>
<dbReference type="OrthoDB" id="10063692at2759"/>
<keyword evidence="9" id="KW-0804">Transcription</keyword>
<evidence type="ECO:0000256" key="7">
    <source>
        <dbReference type="ARBA" id="ARBA00022807"/>
    </source>
</evidence>
<protein>
    <recommendedName>
        <fullName evidence="3">ubiquitinyl hydrolase 1</fullName>
        <ecNumber evidence="3">3.4.19.12</ecNumber>
    </recommendedName>
</protein>
<keyword evidence="7" id="KW-0788">Thiol protease</keyword>
<keyword evidence="4" id="KW-0645">Protease</keyword>
<evidence type="ECO:0000256" key="13">
    <source>
        <dbReference type="SAM" id="MobiDB-lite"/>
    </source>
</evidence>
<dbReference type="EMBL" id="MU250527">
    <property type="protein sequence ID" value="KAG7449532.1"/>
    <property type="molecule type" value="Genomic_DNA"/>
</dbReference>
<feature type="active site" description="Nucleophile" evidence="11">
    <location>
        <position position="23"/>
    </location>
</feature>
<gene>
    <name evidence="15" type="ORF">BT62DRAFT_928250</name>
</gene>
<feature type="region of interest" description="Disordered" evidence="13">
    <location>
        <begin position="432"/>
        <end position="481"/>
    </location>
</feature>
<feature type="active site" evidence="11">
    <location>
        <position position="145"/>
    </location>
</feature>
<keyword evidence="6" id="KW-0378">Hydrolase</keyword>
<dbReference type="GO" id="GO:0004843">
    <property type="term" value="F:cysteine-type deubiquitinase activity"/>
    <property type="evidence" value="ECO:0007669"/>
    <property type="project" value="UniProtKB-EC"/>
</dbReference>
<keyword evidence="8" id="KW-0805">Transcription regulation</keyword>
<keyword evidence="5" id="KW-0833">Ubl conjugation pathway</keyword>
<evidence type="ECO:0000256" key="9">
    <source>
        <dbReference type="ARBA" id="ARBA00023163"/>
    </source>
</evidence>
<evidence type="ECO:0000256" key="10">
    <source>
        <dbReference type="ARBA" id="ARBA00023242"/>
    </source>
</evidence>
<comment type="catalytic activity">
    <reaction evidence="1">
        <text>Thiol-dependent hydrolysis of ester, thioester, amide, peptide and isopeptide bonds formed by the C-terminal Gly of ubiquitin (a 76-residue protein attached to proteins as an intracellular targeting signal).</text>
        <dbReference type="EC" id="3.4.19.12"/>
    </reaction>
</comment>
<accession>A0A9P7VZR2</accession>
<evidence type="ECO:0000256" key="8">
    <source>
        <dbReference type="ARBA" id="ARBA00023015"/>
    </source>
</evidence>
<dbReference type="GO" id="GO:0016579">
    <property type="term" value="P:protein deubiquitination"/>
    <property type="evidence" value="ECO:0007669"/>
    <property type="project" value="InterPro"/>
</dbReference>
<dbReference type="GeneID" id="66107766"/>
<dbReference type="GO" id="GO:0005634">
    <property type="term" value="C:nucleus"/>
    <property type="evidence" value="ECO:0007669"/>
    <property type="project" value="UniProtKB-SubCell"/>
</dbReference>
<feature type="region of interest" description="Disordered" evidence="13">
    <location>
        <begin position="311"/>
        <end position="374"/>
    </location>
</feature>
<evidence type="ECO:0000313" key="15">
    <source>
        <dbReference type="EMBL" id="KAG7449532.1"/>
    </source>
</evidence>
<evidence type="ECO:0000256" key="1">
    <source>
        <dbReference type="ARBA" id="ARBA00000707"/>
    </source>
</evidence>
<dbReference type="Gene3D" id="3.90.70.40">
    <property type="match status" value="1"/>
</dbReference>
<evidence type="ECO:0000256" key="4">
    <source>
        <dbReference type="ARBA" id="ARBA00022670"/>
    </source>
</evidence>
<organism evidence="15 16">
    <name type="scientific">Guyanagaster necrorhizus</name>
    <dbReference type="NCBI Taxonomy" id="856835"/>
    <lineage>
        <taxon>Eukaryota</taxon>
        <taxon>Fungi</taxon>
        <taxon>Dikarya</taxon>
        <taxon>Basidiomycota</taxon>
        <taxon>Agaricomycotina</taxon>
        <taxon>Agaricomycetes</taxon>
        <taxon>Agaricomycetidae</taxon>
        <taxon>Agaricales</taxon>
        <taxon>Marasmiineae</taxon>
        <taxon>Physalacriaceae</taxon>
        <taxon>Guyanagaster</taxon>
    </lineage>
</organism>
<evidence type="ECO:0000256" key="2">
    <source>
        <dbReference type="ARBA" id="ARBA00004123"/>
    </source>
</evidence>
<evidence type="ECO:0000313" key="16">
    <source>
        <dbReference type="Proteomes" id="UP000812287"/>
    </source>
</evidence>
<feature type="active site" description="Proton acceptor" evidence="11">
    <location>
        <position position="118"/>
    </location>
</feature>
<comment type="caution">
    <text evidence="15">The sequence shown here is derived from an EMBL/GenBank/DDBJ whole genome shotgun (WGS) entry which is preliminary data.</text>
</comment>
<comment type="caution">
    <text evidence="12">Lacks conserved residue(s) required for the propagation of feature annotation.</text>
</comment>
<feature type="domain" description="Josephin" evidence="14">
    <location>
        <begin position="8"/>
        <end position="191"/>
    </location>
</feature>
<dbReference type="PANTHER" id="PTHR14159:SF0">
    <property type="entry name" value="ATAXIN-3-RELATED"/>
    <property type="match status" value="1"/>
</dbReference>
<comment type="subcellular location">
    <subcellularLocation>
        <location evidence="2">Nucleus</location>
    </subcellularLocation>
</comment>
<dbReference type="Pfam" id="PF02099">
    <property type="entry name" value="Josephin"/>
    <property type="match status" value="1"/>
</dbReference>
<feature type="region of interest" description="Disordered" evidence="13">
    <location>
        <begin position="265"/>
        <end position="294"/>
    </location>
</feature>
<feature type="compositionally biased region" description="Basic and acidic residues" evidence="13">
    <location>
        <begin position="320"/>
        <end position="357"/>
    </location>
</feature>
<dbReference type="PROSITE" id="PS50957">
    <property type="entry name" value="JOSEPHIN"/>
    <property type="match status" value="1"/>
</dbReference>
<dbReference type="AlphaFoldDB" id="A0A9P7VZR2"/>
<dbReference type="GO" id="GO:0006508">
    <property type="term" value="P:proteolysis"/>
    <property type="evidence" value="ECO:0007669"/>
    <property type="project" value="UniProtKB-KW"/>
</dbReference>
<reference evidence="15" key="1">
    <citation type="submission" date="2020-11" db="EMBL/GenBank/DDBJ databases">
        <title>Adaptations for nitrogen fixation in a non-lichenized fungal sporocarp promotes dispersal by wood-feeding termites.</title>
        <authorList>
            <consortium name="DOE Joint Genome Institute"/>
            <person name="Koch R.A."/>
            <person name="Yoon G."/>
            <person name="Arayal U."/>
            <person name="Lail K."/>
            <person name="Amirebrahimi M."/>
            <person name="Labutti K."/>
            <person name="Lipzen A."/>
            <person name="Riley R."/>
            <person name="Barry K."/>
            <person name="Henrissat B."/>
            <person name="Grigoriev I.V."/>
            <person name="Herr J.R."/>
            <person name="Aime M.C."/>
        </authorList>
    </citation>
    <scope>NUCLEOTIDE SEQUENCE</scope>
    <source>
        <strain evidence="15">MCA 3950</strain>
    </source>
</reference>
<dbReference type="Gene3D" id="1.10.287.10">
    <property type="entry name" value="S15/NS1, RNA-binding"/>
    <property type="match status" value="1"/>
</dbReference>
<dbReference type="SMART" id="SM00726">
    <property type="entry name" value="UIM"/>
    <property type="match status" value="3"/>
</dbReference>
<evidence type="ECO:0000256" key="11">
    <source>
        <dbReference type="PIRSR" id="PIRSR633865-1"/>
    </source>
</evidence>
<feature type="compositionally biased region" description="Low complexity" evidence="13">
    <location>
        <begin position="432"/>
        <end position="441"/>
    </location>
</feature>
<dbReference type="InterPro" id="IPR006155">
    <property type="entry name" value="Josephin"/>
</dbReference>
<evidence type="ECO:0000256" key="6">
    <source>
        <dbReference type="ARBA" id="ARBA00022801"/>
    </source>
</evidence>